<reference evidence="7" key="2">
    <citation type="submission" date="2023-05" db="EMBL/GenBank/DDBJ databases">
        <authorList>
            <person name="Schelkunov M.I."/>
        </authorList>
    </citation>
    <scope>NUCLEOTIDE SEQUENCE</scope>
    <source>
        <strain evidence="7">Hsosn_3</strain>
        <tissue evidence="7">Leaf</tissue>
    </source>
</reference>
<comment type="caution">
    <text evidence="7">The sequence shown here is derived from an EMBL/GenBank/DDBJ whole genome shotgun (WGS) entry which is preliminary data.</text>
</comment>
<dbReference type="AlphaFoldDB" id="A0AAD8N317"/>
<dbReference type="GO" id="GO:0003677">
    <property type="term" value="F:DNA binding"/>
    <property type="evidence" value="ECO:0007669"/>
    <property type="project" value="UniProtKB-KW"/>
</dbReference>
<evidence type="ECO:0000313" key="7">
    <source>
        <dbReference type="EMBL" id="KAK1394007.1"/>
    </source>
</evidence>
<dbReference type="Proteomes" id="UP001237642">
    <property type="component" value="Unassembled WGS sequence"/>
</dbReference>
<proteinExistence type="predicted"/>
<sequence>MDISDSPVQGRSFCKILLSEICLHDKIMIPKKFVRKYGKHLNDRVYLKTPGHAVWEVDLVQDGYKVWLQNGWPEFARFYSLCFGHFLVFKYQGNSHFSVFVYDKRCIEIDYPLVSTVPHLDEQGNLDLREFARMRKRTIIDIDELKACKKTRANSACTEACHVGECLMRKLQHQKIAEVTSDNIRNLDLIKPKKDEIIVHNKQKQGGLYLGGSTGDAGKAKALALAKDFKSENPYFILTVLPSYVNRRCEVDVRRAFAQRYMSSKQNFKVCLQVEGRTWQVMCRVYPDRCRFGPGWYQFAEGNSLSVGDKCVFELVNRAQMLLKVYIYRAEKC</sequence>
<dbReference type="EMBL" id="JAUIZM010000003">
    <property type="protein sequence ID" value="KAK1394007.1"/>
    <property type="molecule type" value="Genomic_DNA"/>
</dbReference>
<keyword evidence="5" id="KW-0539">Nucleus</keyword>
<dbReference type="Pfam" id="PF02362">
    <property type="entry name" value="B3"/>
    <property type="match status" value="2"/>
</dbReference>
<dbReference type="SUPFAM" id="SSF101936">
    <property type="entry name" value="DNA-binding pseudobarrel domain"/>
    <property type="match status" value="2"/>
</dbReference>
<dbReference type="InterPro" id="IPR050655">
    <property type="entry name" value="Plant_B3_domain"/>
</dbReference>
<evidence type="ECO:0000256" key="4">
    <source>
        <dbReference type="ARBA" id="ARBA00023163"/>
    </source>
</evidence>
<evidence type="ECO:0000256" key="2">
    <source>
        <dbReference type="ARBA" id="ARBA00023015"/>
    </source>
</evidence>
<protein>
    <recommendedName>
        <fullName evidence="6">TF-B3 domain-containing protein</fullName>
    </recommendedName>
</protein>
<dbReference type="InterPro" id="IPR003340">
    <property type="entry name" value="B3_DNA-bd"/>
</dbReference>
<dbReference type="SMART" id="SM01019">
    <property type="entry name" value="B3"/>
    <property type="match status" value="2"/>
</dbReference>
<feature type="domain" description="TF-B3" evidence="6">
    <location>
        <begin position="12"/>
        <end position="105"/>
    </location>
</feature>
<evidence type="ECO:0000256" key="1">
    <source>
        <dbReference type="ARBA" id="ARBA00004123"/>
    </source>
</evidence>
<dbReference type="PROSITE" id="PS50863">
    <property type="entry name" value="B3"/>
    <property type="match status" value="2"/>
</dbReference>
<comment type="subcellular location">
    <subcellularLocation>
        <location evidence="1">Nucleus</location>
    </subcellularLocation>
</comment>
<keyword evidence="2" id="KW-0805">Transcription regulation</keyword>
<accession>A0AAD8N317</accession>
<gene>
    <name evidence="7" type="ORF">POM88_013063</name>
</gene>
<name>A0AAD8N317_9APIA</name>
<reference evidence="7" key="1">
    <citation type="submission" date="2023-02" db="EMBL/GenBank/DDBJ databases">
        <title>Genome of toxic invasive species Heracleum sosnowskyi carries increased number of genes despite the absence of recent whole-genome duplications.</title>
        <authorList>
            <person name="Schelkunov M."/>
            <person name="Shtratnikova V."/>
            <person name="Makarenko M."/>
            <person name="Klepikova A."/>
            <person name="Omelchenko D."/>
            <person name="Novikova G."/>
            <person name="Obukhova E."/>
            <person name="Bogdanov V."/>
            <person name="Penin A."/>
            <person name="Logacheva M."/>
        </authorList>
    </citation>
    <scope>NUCLEOTIDE SEQUENCE</scope>
    <source>
        <strain evidence="7">Hsosn_3</strain>
        <tissue evidence="7">Leaf</tissue>
    </source>
</reference>
<dbReference type="InterPro" id="IPR015300">
    <property type="entry name" value="DNA-bd_pseudobarrel_sf"/>
</dbReference>
<organism evidence="7 8">
    <name type="scientific">Heracleum sosnowskyi</name>
    <dbReference type="NCBI Taxonomy" id="360622"/>
    <lineage>
        <taxon>Eukaryota</taxon>
        <taxon>Viridiplantae</taxon>
        <taxon>Streptophyta</taxon>
        <taxon>Embryophyta</taxon>
        <taxon>Tracheophyta</taxon>
        <taxon>Spermatophyta</taxon>
        <taxon>Magnoliopsida</taxon>
        <taxon>eudicotyledons</taxon>
        <taxon>Gunneridae</taxon>
        <taxon>Pentapetalae</taxon>
        <taxon>asterids</taxon>
        <taxon>campanulids</taxon>
        <taxon>Apiales</taxon>
        <taxon>Apiaceae</taxon>
        <taxon>Apioideae</taxon>
        <taxon>apioid superclade</taxon>
        <taxon>Tordylieae</taxon>
        <taxon>Tordyliinae</taxon>
        <taxon>Heracleum</taxon>
    </lineage>
</organism>
<dbReference type="GO" id="GO:0005634">
    <property type="term" value="C:nucleus"/>
    <property type="evidence" value="ECO:0007669"/>
    <property type="project" value="UniProtKB-SubCell"/>
</dbReference>
<keyword evidence="4" id="KW-0804">Transcription</keyword>
<dbReference type="Gene3D" id="2.40.330.10">
    <property type="entry name" value="DNA-binding pseudobarrel domain"/>
    <property type="match status" value="2"/>
</dbReference>
<evidence type="ECO:0000313" key="8">
    <source>
        <dbReference type="Proteomes" id="UP001237642"/>
    </source>
</evidence>
<dbReference type="PANTHER" id="PTHR31920:SF108">
    <property type="entry name" value="B3 DOMAIN-CONTAINING TRANSCRIPTION FACTOR VRN1-LIKE"/>
    <property type="match status" value="1"/>
</dbReference>
<evidence type="ECO:0000259" key="6">
    <source>
        <dbReference type="PROSITE" id="PS50863"/>
    </source>
</evidence>
<dbReference type="CDD" id="cd10017">
    <property type="entry name" value="B3_DNA"/>
    <property type="match status" value="2"/>
</dbReference>
<feature type="domain" description="TF-B3" evidence="6">
    <location>
        <begin position="236"/>
        <end position="331"/>
    </location>
</feature>
<evidence type="ECO:0000256" key="3">
    <source>
        <dbReference type="ARBA" id="ARBA00023125"/>
    </source>
</evidence>
<evidence type="ECO:0000256" key="5">
    <source>
        <dbReference type="ARBA" id="ARBA00023242"/>
    </source>
</evidence>
<keyword evidence="3" id="KW-0238">DNA-binding</keyword>
<keyword evidence="8" id="KW-1185">Reference proteome</keyword>
<dbReference type="PANTHER" id="PTHR31920">
    <property type="entry name" value="B3 DOMAIN-CONTAINING"/>
    <property type="match status" value="1"/>
</dbReference>